<sequence length="235" mass="26114">MLKEQLASLAAELGPHYHFTFYDGQVPVERGPGMPVWSPGPFYSYVTGYAPDEVSCALDDLDHFIEQNGPFDGVLGFSQGASIAATYILDCQLRRPEEQPPFNFAVLFSSVGACSPDKSCNEEIVQSFLTNADPQFKKGFPQCDFKALDHRERTFAEYLAMCHIAIKTIGIKRPAITLEFFEGNDSDSVPRLLHPALIKDRISIPTVHVTGKKDLDSMVKQSLVVQDLKEVVPEE</sequence>
<dbReference type="InterPro" id="IPR029058">
    <property type="entry name" value="AB_hydrolase_fold"/>
</dbReference>
<feature type="domain" description="Serine hydrolase" evidence="2">
    <location>
        <begin position="2"/>
        <end position="214"/>
    </location>
</feature>
<gene>
    <name evidence="3" type="ORF">SLS63_004478</name>
</gene>
<reference evidence="3 4" key="1">
    <citation type="submission" date="2024-02" db="EMBL/GenBank/DDBJ databases">
        <title>De novo assembly and annotation of 12 fungi associated with fruit tree decline syndrome in Ontario, Canada.</title>
        <authorList>
            <person name="Sulman M."/>
            <person name="Ellouze W."/>
            <person name="Ilyukhin E."/>
        </authorList>
    </citation>
    <scope>NUCLEOTIDE SEQUENCE [LARGE SCALE GENOMIC DNA]</scope>
    <source>
        <strain evidence="3 4">M169</strain>
    </source>
</reference>
<dbReference type="PANTHER" id="PTHR48070">
    <property type="entry name" value="ESTERASE OVCA2"/>
    <property type="match status" value="1"/>
</dbReference>
<organism evidence="3 4">
    <name type="scientific">Diaporthe eres</name>
    <name type="common">Phomopsis oblonga</name>
    <dbReference type="NCBI Taxonomy" id="83184"/>
    <lineage>
        <taxon>Eukaryota</taxon>
        <taxon>Fungi</taxon>
        <taxon>Dikarya</taxon>
        <taxon>Ascomycota</taxon>
        <taxon>Pezizomycotina</taxon>
        <taxon>Sordariomycetes</taxon>
        <taxon>Sordariomycetidae</taxon>
        <taxon>Diaporthales</taxon>
        <taxon>Diaporthaceae</taxon>
        <taxon>Diaporthe</taxon>
        <taxon>Diaporthe eres species complex</taxon>
    </lineage>
</organism>
<dbReference type="Gene3D" id="3.40.50.1820">
    <property type="entry name" value="alpha/beta hydrolase"/>
    <property type="match status" value="1"/>
</dbReference>
<comment type="caution">
    <text evidence="3">The sequence shown here is derived from an EMBL/GenBank/DDBJ whole genome shotgun (WGS) entry which is preliminary data.</text>
</comment>
<dbReference type="InterPro" id="IPR050593">
    <property type="entry name" value="LovG"/>
</dbReference>
<protein>
    <recommendedName>
        <fullName evidence="2">Serine hydrolase domain-containing protein</fullName>
    </recommendedName>
</protein>
<accession>A0ABR1PE06</accession>
<dbReference type="Pfam" id="PF03959">
    <property type="entry name" value="FSH1"/>
    <property type="match status" value="1"/>
</dbReference>
<dbReference type="Proteomes" id="UP001430848">
    <property type="component" value="Unassembled WGS sequence"/>
</dbReference>
<keyword evidence="4" id="KW-1185">Reference proteome</keyword>
<dbReference type="PANTHER" id="PTHR48070:SF4">
    <property type="entry name" value="ESTERASE ALNB"/>
    <property type="match status" value="1"/>
</dbReference>
<evidence type="ECO:0000313" key="4">
    <source>
        <dbReference type="Proteomes" id="UP001430848"/>
    </source>
</evidence>
<dbReference type="InterPro" id="IPR005645">
    <property type="entry name" value="FSH-like_dom"/>
</dbReference>
<evidence type="ECO:0000259" key="2">
    <source>
        <dbReference type="Pfam" id="PF03959"/>
    </source>
</evidence>
<name>A0ABR1PE06_DIAER</name>
<dbReference type="SUPFAM" id="SSF53474">
    <property type="entry name" value="alpha/beta-Hydrolases"/>
    <property type="match status" value="1"/>
</dbReference>
<dbReference type="EMBL" id="JAKNSF020000016">
    <property type="protein sequence ID" value="KAK7734193.1"/>
    <property type="molecule type" value="Genomic_DNA"/>
</dbReference>
<keyword evidence="1" id="KW-0378">Hydrolase</keyword>
<evidence type="ECO:0000256" key="1">
    <source>
        <dbReference type="ARBA" id="ARBA00022801"/>
    </source>
</evidence>
<evidence type="ECO:0000313" key="3">
    <source>
        <dbReference type="EMBL" id="KAK7734193.1"/>
    </source>
</evidence>
<proteinExistence type="predicted"/>